<reference evidence="7 8" key="1">
    <citation type="submission" date="2015-12" db="EMBL/GenBank/DDBJ databases">
        <title>Draft Genome Sequence of Olsenella scatoligenes SK9K4T; a Producer of 3-Methylindole- (skatole) and 4-Methylphenol- (p-cresol) Isolated from Pig Feces.</title>
        <authorList>
            <person name="Li X."/>
            <person name="Borg B."/>
            <person name="Canibe N."/>
        </authorList>
    </citation>
    <scope>NUCLEOTIDE SEQUENCE [LARGE SCALE GENOMIC DNA]</scope>
    <source>
        <strain evidence="7 8">SK9K4</strain>
    </source>
</reference>
<evidence type="ECO:0000313" key="7">
    <source>
        <dbReference type="EMBL" id="KUH57927.1"/>
    </source>
</evidence>
<keyword evidence="1 5" id="KW-0132">Cell division</keyword>
<gene>
    <name evidence="5" type="primary">sepF</name>
    <name evidence="7" type="ORF">AUL39_09605</name>
</gene>
<dbReference type="InterPro" id="IPR007561">
    <property type="entry name" value="Cell_div_SepF/SepF-rel"/>
</dbReference>
<keyword evidence="5" id="KW-0963">Cytoplasm</keyword>
<dbReference type="GO" id="GO:0000917">
    <property type="term" value="P:division septum assembly"/>
    <property type="evidence" value="ECO:0007669"/>
    <property type="project" value="UniProtKB-KW"/>
</dbReference>
<dbReference type="PANTHER" id="PTHR35798">
    <property type="entry name" value="CELL DIVISION PROTEIN SEPF"/>
    <property type="match status" value="1"/>
</dbReference>
<comment type="caution">
    <text evidence="7">The sequence shown here is derived from an EMBL/GenBank/DDBJ whole genome shotgun (WGS) entry which is preliminary data.</text>
</comment>
<dbReference type="Gene3D" id="3.30.110.150">
    <property type="entry name" value="SepF-like protein"/>
    <property type="match status" value="1"/>
</dbReference>
<comment type="subunit">
    <text evidence="5">Homodimer. Interacts with FtsZ.</text>
</comment>
<comment type="function">
    <text evidence="4 5">Cell division protein that is part of the divisome complex and is recruited early to the Z-ring. Probably stimulates Z-ring formation, perhaps through the cross-linking of FtsZ protofilaments. Its function overlaps with FtsA.</text>
</comment>
<evidence type="ECO:0000256" key="5">
    <source>
        <dbReference type="HAMAP-Rule" id="MF_01197"/>
    </source>
</evidence>
<feature type="region of interest" description="Disordered" evidence="6">
    <location>
        <begin position="1"/>
        <end position="113"/>
    </location>
</feature>
<feature type="compositionally biased region" description="Polar residues" evidence="6">
    <location>
        <begin position="65"/>
        <end position="78"/>
    </location>
</feature>
<feature type="compositionally biased region" description="Basic and acidic residues" evidence="6">
    <location>
        <begin position="1"/>
        <end position="15"/>
    </location>
</feature>
<dbReference type="Pfam" id="PF04472">
    <property type="entry name" value="SepF"/>
    <property type="match status" value="1"/>
</dbReference>
<dbReference type="InterPro" id="IPR023052">
    <property type="entry name" value="Cell_div_SepF"/>
</dbReference>
<feature type="compositionally biased region" description="Basic and acidic residues" evidence="6">
    <location>
        <begin position="31"/>
        <end position="45"/>
    </location>
</feature>
<dbReference type="EMBL" id="LOJF01000011">
    <property type="protein sequence ID" value="KUH57927.1"/>
    <property type="molecule type" value="Genomic_DNA"/>
</dbReference>
<dbReference type="PANTHER" id="PTHR35798:SF1">
    <property type="entry name" value="CELL DIVISION PROTEIN SEPF"/>
    <property type="match status" value="1"/>
</dbReference>
<dbReference type="GO" id="GO:0043093">
    <property type="term" value="P:FtsZ-dependent cytokinesis"/>
    <property type="evidence" value="ECO:0007669"/>
    <property type="project" value="UniProtKB-UniRule"/>
</dbReference>
<proteinExistence type="inferred from homology"/>
<dbReference type="InterPro" id="IPR038594">
    <property type="entry name" value="SepF-like_sf"/>
</dbReference>
<sequence length="223" mass="24745">MGFLDNIRDRFRRDDDYDDYEDDYYDGDDEQRERDRERGYGDRRPTGSATKLLGNTSRPEAESVSVYTRSGRPVTQNPAAGYADQRDTRPRPSYAESPEPTYRPSYEPPAQSSAAATTEINRGGSSARVTSGQLPPYVLRPVSYDDVQSVVRRVRTNQPVILIFKGTNIETAKRILDFCYGLSYGVAGSVEALGDRVFAVLPAGIELTQGDIDKLVADGDLEA</sequence>
<dbReference type="OrthoDB" id="3731101at2"/>
<dbReference type="AlphaFoldDB" id="A0A117J3V0"/>
<comment type="similarity">
    <text evidence="5">Belongs to the SepF family.</text>
</comment>
<evidence type="ECO:0000256" key="6">
    <source>
        <dbReference type="SAM" id="MobiDB-lite"/>
    </source>
</evidence>
<accession>A0A117J3V0</accession>
<evidence type="ECO:0000256" key="2">
    <source>
        <dbReference type="ARBA" id="ARBA00023210"/>
    </source>
</evidence>
<keyword evidence="8" id="KW-1185">Reference proteome</keyword>
<feature type="compositionally biased region" description="Polar residues" evidence="6">
    <location>
        <begin position="47"/>
        <end position="58"/>
    </location>
</feature>
<organism evidence="7 8">
    <name type="scientific">Tractidigestivibacter scatoligenes</name>
    <name type="common">Olsenella scatoligenes</name>
    <dbReference type="NCBI Taxonomy" id="1299998"/>
    <lineage>
        <taxon>Bacteria</taxon>
        <taxon>Bacillati</taxon>
        <taxon>Actinomycetota</taxon>
        <taxon>Coriobacteriia</taxon>
        <taxon>Coriobacteriales</taxon>
        <taxon>Atopobiaceae</taxon>
        <taxon>Tractidigestivibacter</taxon>
    </lineage>
</organism>
<protein>
    <recommendedName>
        <fullName evidence="5">Cell division protein SepF</fullName>
    </recommendedName>
</protein>
<dbReference type="HAMAP" id="MF_01197">
    <property type="entry name" value="SepF"/>
    <property type="match status" value="1"/>
</dbReference>
<dbReference type="GO" id="GO:0005737">
    <property type="term" value="C:cytoplasm"/>
    <property type="evidence" value="ECO:0007669"/>
    <property type="project" value="UniProtKB-SubCell"/>
</dbReference>
<keyword evidence="3 5" id="KW-0131">Cell cycle</keyword>
<evidence type="ECO:0000256" key="3">
    <source>
        <dbReference type="ARBA" id="ARBA00023306"/>
    </source>
</evidence>
<evidence type="ECO:0000256" key="1">
    <source>
        <dbReference type="ARBA" id="ARBA00022618"/>
    </source>
</evidence>
<evidence type="ECO:0000256" key="4">
    <source>
        <dbReference type="ARBA" id="ARBA00044936"/>
    </source>
</evidence>
<comment type="subcellular location">
    <subcellularLocation>
        <location evidence="5">Cytoplasm</location>
    </subcellularLocation>
    <text evidence="5">Localizes to the division site, in a FtsZ-dependent manner.</text>
</comment>
<name>A0A117J3V0_TRASO</name>
<evidence type="ECO:0000313" key="8">
    <source>
        <dbReference type="Proteomes" id="UP000054078"/>
    </source>
</evidence>
<keyword evidence="2 5" id="KW-0717">Septation</keyword>
<feature type="compositionally biased region" description="Acidic residues" evidence="6">
    <location>
        <begin position="16"/>
        <end position="30"/>
    </location>
</feature>
<dbReference type="Proteomes" id="UP000054078">
    <property type="component" value="Unassembled WGS sequence"/>
</dbReference>
<dbReference type="STRING" id="1299998.AUL39_09605"/>